<dbReference type="Proteomes" id="UP000011115">
    <property type="component" value="Unassembled WGS sequence"/>
</dbReference>
<dbReference type="InParanoid" id="M1DUU6"/>
<dbReference type="Gramene" id="PGSC0003DMT400094768">
    <property type="protein sequence ID" value="PGSC0003DMT400094768"/>
    <property type="gene ID" value="PGSC0003DMG400044339"/>
</dbReference>
<name>M1DUU6_SOLTU</name>
<reference evidence="2" key="2">
    <citation type="submission" date="2015-06" db="UniProtKB">
        <authorList>
            <consortium name="EnsemblPlants"/>
        </authorList>
    </citation>
    <scope>IDENTIFICATION</scope>
    <source>
        <strain evidence="2">DM1-3 516 R44</strain>
    </source>
</reference>
<accession>M1DUU6</accession>
<protein>
    <submittedName>
        <fullName evidence="2">Integrase core domain containing protein</fullName>
    </submittedName>
</protein>
<dbReference type="EnsemblPlants" id="PGSC0003DMT400094768">
    <property type="protein sequence ID" value="PGSC0003DMT400094768"/>
    <property type="gene ID" value="PGSC0003DMG400044339"/>
</dbReference>
<organism evidence="2 3">
    <name type="scientific">Solanum tuberosum</name>
    <name type="common">Potato</name>
    <dbReference type="NCBI Taxonomy" id="4113"/>
    <lineage>
        <taxon>Eukaryota</taxon>
        <taxon>Viridiplantae</taxon>
        <taxon>Streptophyta</taxon>
        <taxon>Embryophyta</taxon>
        <taxon>Tracheophyta</taxon>
        <taxon>Spermatophyta</taxon>
        <taxon>Magnoliopsida</taxon>
        <taxon>eudicotyledons</taxon>
        <taxon>Gunneridae</taxon>
        <taxon>Pentapetalae</taxon>
        <taxon>asterids</taxon>
        <taxon>lamiids</taxon>
        <taxon>Solanales</taxon>
        <taxon>Solanaceae</taxon>
        <taxon>Solanoideae</taxon>
        <taxon>Solaneae</taxon>
        <taxon>Solanum</taxon>
    </lineage>
</organism>
<reference evidence="3" key="1">
    <citation type="journal article" date="2011" name="Nature">
        <title>Genome sequence and analysis of the tuber crop potato.</title>
        <authorList>
            <consortium name="The Potato Genome Sequencing Consortium"/>
        </authorList>
    </citation>
    <scope>NUCLEOTIDE SEQUENCE [LARGE SCALE GENOMIC DNA]</scope>
    <source>
        <strain evidence="3">cv. DM1-3 516 R44</strain>
    </source>
</reference>
<feature type="region of interest" description="Disordered" evidence="1">
    <location>
        <begin position="80"/>
        <end position="108"/>
    </location>
</feature>
<sequence length="177" mass="18794">MIEIVKNLSKYEACRIPGTYLIHETPSTDRRSVPNLLGLLTYGGDPRTVGTMAPKKGLAITAKGRSKSTTQTHRIIDEDTTDPVYVPPTGRTSPTAPRTARNQSKQMVPNVVTASQSDEEDTLIGSPAGFAFGYESHSTFETAFGSAIGSSSQGRVISSDKATRLSVNGKSTGMPGC</sequence>
<evidence type="ECO:0000313" key="3">
    <source>
        <dbReference type="Proteomes" id="UP000011115"/>
    </source>
</evidence>
<dbReference type="AlphaFoldDB" id="M1DUU6"/>
<keyword evidence="3" id="KW-1185">Reference proteome</keyword>
<dbReference type="HOGENOM" id="CLU_1520455_0_0_1"/>
<evidence type="ECO:0000313" key="2">
    <source>
        <dbReference type="EnsemblPlants" id="PGSC0003DMT400094768"/>
    </source>
</evidence>
<dbReference type="PaxDb" id="4113-PGSC0003DMT400094768"/>
<proteinExistence type="predicted"/>
<evidence type="ECO:0000256" key="1">
    <source>
        <dbReference type="SAM" id="MobiDB-lite"/>
    </source>
</evidence>
<feature type="compositionally biased region" description="Polar residues" evidence="1">
    <location>
        <begin position="90"/>
        <end position="108"/>
    </location>
</feature>